<reference evidence="4 5" key="1">
    <citation type="submission" date="2018-01" db="EMBL/GenBank/DDBJ databases">
        <authorList>
            <person name="Gaut B.S."/>
            <person name="Morton B.R."/>
            <person name="Clegg M.T."/>
            <person name="Duvall M.R."/>
        </authorList>
    </citation>
    <scope>NUCLEOTIDE SEQUENCE [LARGE SCALE GENOMIC DNA]</scope>
    <source>
        <strain evidence="4">GP69</strain>
    </source>
</reference>
<evidence type="ECO:0000256" key="2">
    <source>
        <dbReference type="SAM" id="Phobius"/>
    </source>
</evidence>
<dbReference type="Proteomes" id="UP000236311">
    <property type="component" value="Unassembled WGS sequence"/>
</dbReference>
<dbReference type="EMBL" id="OFSM01000028">
    <property type="protein sequence ID" value="SOY31601.1"/>
    <property type="molecule type" value="Genomic_DNA"/>
</dbReference>
<keyword evidence="5" id="KW-1185">Reference proteome</keyword>
<evidence type="ECO:0000256" key="1">
    <source>
        <dbReference type="ARBA" id="ARBA00006068"/>
    </source>
</evidence>
<evidence type="ECO:0000313" key="5">
    <source>
        <dbReference type="Proteomes" id="UP000236311"/>
    </source>
</evidence>
<dbReference type="AlphaFoldDB" id="A0A2K4ZMA3"/>
<dbReference type="PANTHER" id="PTHR33392:SF6">
    <property type="entry name" value="POLYISOPRENYL-TEICHOIC ACID--PEPTIDOGLYCAN TEICHOIC ACID TRANSFERASE TAGU"/>
    <property type="match status" value="1"/>
</dbReference>
<dbReference type="OrthoDB" id="3172933at2"/>
<protein>
    <submittedName>
        <fullName evidence="4">Transcriptional regulator LytR</fullName>
    </submittedName>
</protein>
<dbReference type="InterPro" id="IPR004474">
    <property type="entry name" value="LytR_CpsA_psr"/>
</dbReference>
<organism evidence="4 5">
    <name type="scientific">Acetatifactor muris</name>
    <dbReference type="NCBI Taxonomy" id="879566"/>
    <lineage>
        <taxon>Bacteria</taxon>
        <taxon>Bacillati</taxon>
        <taxon>Bacillota</taxon>
        <taxon>Clostridia</taxon>
        <taxon>Lachnospirales</taxon>
        <taxon>Lachnospiraceae</taxon>
        <taxon>Acetatifactor</taxon>
    </lineage>
</organism>
<dbReference type="Gene3D" id="3.40.630.190">
    <property type="entry name" value="LCP protein"/>
    <property type="match status" value="1"/>
</dbReference>
<keyword evidence="2" id="KW-1133">Transmembrane helix</keyword>
<dbReference type="Pfam" id="PF03816">
    <property type="entry name" value="LytR_cpsA_psr"/>
    <property type="match status" value="1"/>
</dbReference>
<proteinExistence type="inferred from homology"/>
<name>A0A2K4ZMA3_9FIRM</name>
<keyword evidence="2" id="KW-0812">Transmembrane</keyword>
<sequence>MSGKEKKEKKIRRILMRVFLGIAVLIFTGAIVFLVTQISGKNSLYSHADSGEMMAKLSALAIELGGTVEEEEEDEDWQSGDIRYNGIHYRYNEDILTFLFLGIDKMSEVAPVEDAIDGGQSDAVFLLVLNPHSGEISVIGIPRDTMTDVEIYDEKGVYWGTEKAQLSIQHGYGDGAELSCERSVKAVSRLFYGLPIHGYCAVNMGAIPFINDAVGGIELSAVETMNYPEFKIKEGETIHLEGMEAYYYLRSRDTDSFNSAGRRLERQKQYLTAYASAAISAVKEDLTFPLTLYNTLSKYMVTDIGVDEISYLAGQAAGYHFSEESLRSLQGATVQGEIYEEFYPDEQALYELILEVFYEEVE</sequence>
<dbReference type="RefSeq" id="WP_103241587.1">
    <property type="nucleotide sequence ID" value="NZ_CANRXC010000029.1"/>
</dbReference>
<evidence type="ECO:0000313" key="4">
    <source>
        <dbReference type="EMBL" id="SOY31601.1"/>
    </source>
</evidence>
<feature type="domain" description="Cell envelope-related transcriptional attenuator" evidence="3">
    <location>
        <begin position="121"/>
        <end position="276"/>
    </location>
</feature>
<gene>
    <name evidence="4" type="primary">lytR_3</name>
    <name evidence="4" type="ORF">AMURIS_04345</name>
</gene>
<accession>A0A2K4ZMA3</accession>
<dbReference type="InterPro" id="IPR050922">
    <property type="entry name" value="LytR/CpsA/Psr_CW_biosynth"/>
</dbReference>
<evidence type="ECO:0000259" key="3">
    <source>
        <dbReference type="Pfam" id="PF03816"/>
    </source>
</evidence>
<feature type="transmembrane region" description="Helical" evidence="2">
    <location>
        <begin position="14"/>
        <end position="35"/>
    </location>
</feature>
<comment type="similarity">
    <text evidence="1">Belongs to the LytR/CpsA/Psr (LCP) family.</text>
</comment>
<keyword evidence="2" id="KW-0472">Membrane</keyword>
<dbReference type="PANTHER" id="PTHR33392">
    <property type="entry name" value="POLYISOPRENYL-TEICHOIC ACID--PEPTIDOGLYCAN TEICHOIC ACID TRANSFERASE TAGU"/>
    <property type="match status" value="1"/>
</dbReference>